<dbReference type="Proteomes" id="UP000077684">
    <property type="component" value="Unassembled WGS sequence"/>
</dbReference>
<feature type="region of interest" description="Disordered" evidence="1">
    <location>
        <begin position="385"/>
        <end position="405"/>
    </location>
</feature>
<feature type="compositionally biased region" description="Low complexity" evidence="1">
    <location>
        <begin position="44"/>
        <end position="69"/>
    </location>
</feature>
<evidence type="ECO:0000256" key="1">
    <source>
        <dbReference type="SAM" id="MobiDB-lite"/>
    </source>
</evidence>
<dbReference type="AlphaFoldDB" id="A0A8X7SZX7"/>
<feature type="region of interest" description="Disordered" evidence="1">
    <location>
        <begin position="1"/>
        <end position="251"/>
    </location>
</feature>
<name>A0A8X7SZX7_9BASI</name>
<evidence type="ECO:0000313" key="2">
    <source>
        <dbReference type="EMBL" id="KAE8254895.1"/>
    </source>
</evidence>
<feature type="compositionally biased region" description="Low complexity" evidence="1">
    <location>
        <begin position="203"/>
        <end position="214"/>
    </location>
</feature>
<sequence length="748" mass="77917">MMLRTPRSSLGDATADSPSASAAAPDGDGDGGGGGGGEGEWEVSDSSTSALPSTSATTATSGTSSTATTIEERTANAGSASHADRPSSSSSLRTPHIYSLRMPVRTGADPPPDSSSSSSFAASTSRRRPPSDDPSRSAPVPTGLFWSFDGPPGSASASVAASTGLRPPPGDVPQWRPAYVQPADLGRRSRNSGNNRVRFAPDSPSSLSSLSSPSAAENPANDEPRASGSTTTAAAAAAAGPAASTSTAAARRRALRIPSRLREGGEAPHQAIVIDDLLHSSDEDDDDFTVLSSHTNPATLDRLTDERLLRQAALGWPDHDLGRAPTPIRRPGDAVRSHTAVSRPSVVVPRMSDQDRSNYRFIDGIPAGPHRYRHRERAVHFASGGAATGSGGPAASASATATATGGGGVAGLPPVGHPLHPDSLAGEEGIMRHIGIYPPMRFRPEHRKVPDRFETRWTHPEAVQEGFSHSIVEPPIEVDMEPGALPTGPLPETTPICARCRYALQMGGAGDKKIWVLPCGHVIDGKCVRELSEPAWKEPVVEPGPEANSAAVVVVIDGEEEKEEPSKALQNGEAKANGKARAVSVGPSEGTTQKRTASMRDDEEKAEDEEKGDRVEDKDGSTAGSESGTPRSKRRHLDVPGSTTASGETMGATRRGTSPDPIDAGSQSFEILYSTTSSTTTATNGSSSSASRREKGKGSKLLIDDEDEAVIVSGVKLQPVPFTCPVVDCGQLCFPKGDHDLSVIEMFI</sequence>
<feature type="compositionally biased region" description="Low complexity" evidence="1">
    <location>
        <begin position="11"/>
        <end position="26"/>
    </location>
</feature>
<dbReference type="EMBL" id="LWDE02000037">
    <property type="protein sequence ID" value="KAE8254895.1"/>
    <property type="molecule type" value="Genomic_DNA"/>
</dbReference>
<feature type="compositionally biased region" description="Low complexity" evidence="1">
    <location>
        <begin position="674"/>
        <end position="690"/>
    </location>
</feature>
<feature type="compositionally biased region" description="Low complexity" evidence="1">
    <location>
        <begin position="114"/>
        <end position="124"/>
    </location>
</feature>
<reference evidence="2" key="2">
    <citation type="journal article" date="2019" name="IMA Fungus">
        <title>Genome sequencing and comparison of five Tilletia species to identify candidate genes for the detection of regulated species infecting wheat.</title>
        <authorList>
            <person name="Nguyen H.D.T."/>
            <person name="Sultana T."/>
            <person name="Kesanakurti P."/>
            <person name="Hambleton S."/>
        </authorList>
    </citation>
    <scope>NUCLEOTIDE SEQUENCE</scope>
    <source>
        <strain evidence="2">DAOMC 236426</strain>
    </source>
</reference>
<gene>
    <name evidence="2" type="ORF">A4X06_0g684</name>
</gene>
<proteinExistence type="predicted"/>
<feature type="compositionally biased region" description="Basic and acidic residues" evidence="1">
    <location>
        <begin position="611"/>
        <end position="620"/>
    </location>
</feature>
<evidence type="ECO:0000313" key="3">
    <source>
        <dbReference type="Proteomes" id="UP000077684"/>
    </source>
</evidence>
<keyword evidence="3" id="KW-1185">Reference proteome</keyword>
<protein>
    <submittedName>
        <fullName evidence="2">Uncharacterized protein</fullName>
    </submittedName>
</protein>
<feature type="compositionally biased region" description="Low complexity" evidence="1">
    <location>
        <begin position="226"/>
        <end position="249"/>
    </location>
</feature>
<feature type="compositionally biased region" description="Low complexity" evidence="1">
    <location>
        <begin position="393"/>
        <end position="403"/>
    </location>
</feature>
<organism evidence="2 3">
    <name type="scientific">Tilletia controversa</name>
    <name type="common">dwarf bunt fungus</name>
    <dbReference type="NCBI Taxonomy" id="13291"/>
    <lineage>
        <taxon>Eukaryota</taxon>
        <taxon>Fungi</taxon>
        <taxon>Dikarya</taxon>
        <taxon>Basidiomycota</taxon>
        <taxon>Ustilaginomycotina</taxon>
        <taxon>Exobasidiomycetes</taxon>
        <taxon>Tilletiales</taxon>
        <taxon>Tilletiaceae</taxon>
        <taxon>Tilletia</taxon>
    </lineage>
</organism>
<feature type="region of interest" description="Disordered" evidence="1">
    <location>
        <begin position="559"/>
        <end position="698"/>
    </location>
</feature>
<comment type="caution">
    <text evidence="2">The sequence shown here is derived from an EMBL/GenBank/DDBJ whole genome shotgun (WGS) entry which is preliminary data.</text>
</comment>
<feature type="region of interest" description="Disordered" evidence="1">
    <location>
        <begin position="320"/>
        <end position="341"/>
    </location>
</feature>
<reference evidence="2" key="1">
    <citation type="submission" date="2016-04" db="EMBL/GenBank/DDBJ databases">
        <authorList>
            <person name="Nguyen H.D."/>
            <person name="Samba Siva P."/>
            <person name="Cullis J."/>
            <person name="Levesque C.A."/>
            <person name="Hambleton S."/>
        </authorList>
    </citation>
    <scope>NUCLEOTIDE SEQUENCE</scope>
    <source>
        <strain evidence="2">DAOMC 236426</strain>
    </source>
</reference>
<accession>A0A8X7SZX7</accession>